<keyword evidence="6" id="KW-0997">Cell inner membrane</keyword>
<keyword evidence="9 10" id="KW-0472">Membrane</keyword>
<evidence type="ECO:0000256" key="4">
    <source>
        <dbReference type="ARBA" id="ARBA00022475"/>
    </source>
</evidence>
<dbReference type="GO" id="GO:0015627">
    <property type="term" value="C:type II protein secretion system complex"/>
    <property type="evidence" value="ECO:0007669"/>
    <property type="project" value="InterPro"/>
</dbReference>
<evidence type="ECO:0000256" key="7">
    <source>
        <dbReference type="ARBA" id="ARBA00022692"/>
    </source>
</evidence>
<dbReference type="InterPro" id="IPR012902">
    <property type="entry name" value="N_methyl_site"/>
</dbReference>
<dbReference type="EMBL" id="PYOP01000015">
    <property type="protein sequence ID" value="PSW96353.1"/>
    <property type="molecule type" value="Genomic_DNA"/>
</dbReference>
<reference evidence="11 14" key="1">
    <citation type="submission" date="2018-01" db="EMBL/GenBank/DDBJ databases">
        <title>Whole genome sequencing of Histamine producing bacteria.</title>
        <authorList>
            <person name="Butler K."/>
        </authorList>
    </citation>
    <scope>NUCLEOTIDE SEQUENCE [LARGE SCALE GENOMIC DNA]</scope>
    <source>
        <strain evidence="12 13">ATCC 51761</strain>
        <strain evidence="11 14">NCIMB 13481</strain>
    </source>
</reference>
<name>A0A0D8Q066_9GAMM</name>
<dbReference type="OrthoDB" id="9794345at2"/>
<evidence type="ECO:0000256" key="8">
    <source>
        <dbReference type="ARBA" id="ARBA00022989"/>
    </source>
</evidence>
<dbReference type="Pfam" id="PF07963">
    <property type="entry name" value="N_methyl"/>
    <property type="match status" value="1"/>
</dbReference>
<dbReference type="InterPro" id="IPR045584">
    <property type="entry name" value="Pilin-like"/>
</dbReference>
<protein>
    <recommendedName>
        <fullName evidence="3">Type II secretion system protein J</fullName>
    </recommendedName>
</protein>
<evidence type="ECO:0000256" key="5">
    <source>
        <dbReference type="ARBA" id="ARBA00022481"/>
    </source>
</evidence>
<dbReference type="PROSITE" id="PS00409">
    <property type="entry name" value="PROKAR_NTER_METHYL"/>
    <property type="match status" value="1"/>
</dbReference>
<dbReference type="Gene3D" id="2.10.70.20">
    <property type="entry name" value="gspk-gspi-gspj complex like domains"/>
    <property type="match status" value="1"/>
</dbReference>
<sequence>MSAINHRHQQGFTLLEVLVAIAVFAMLSLSANQVLTNVLRSDAQSKDHNQRLQAIQRTMIMMDNDFRQIVARKFRSDAEKPTDNILQASEYLLDSSSEGITFVRGGWQNPQSMFPRGDVTRVGYRIIDDNLERVWFRYPDTVTGAKPLVRVLLTGVTDLKFEFYYDKQWHKKWDKAKSLPAGIKVIMTLKKLGEIERIYLLPTSSLTSNKQEQEG</sequence>
<evidence type="ECO:0000313" key="12">
    <source>
        <dbReference type="EMBL" id="PSW96353.1"/>
    </source>
</evidence>
<evidence type="ECO:0000256" key="9">
    <source>
        <dbReference type="ARBA" id="ARBA00023136"/>
    </source>
</evidence>
<evidence type="ECO:0000313" key="13">
    <source>
        <dbReference type="Proteomes" id="UP000241190"/>
    </source>
</evidence>
<dbReference type="NCBIfam" id="TIGR02532">
    <property type="entry name" value="IV_pilin_GFxxxE"/>
    <property type="match status" value="1"/>
</dbReference>
<proteinExistence type="inferred from homology"/>
<evidence type="ECO:0000256" key="3">
    <source>
        <dbReference type="ARBA" id="ARBA00021539"/>
    </source>
</evidence>
<evidence type="ECO:0000256" key="1">
    <source>
        <dbReference type="ARBA" id="ARBA00004377"/>
    </source>
</evidence>
<dbReference type="PANTHER" id="PTHR39583">
    <property type="entry name" value="TYPE II SECRETION SYSTEM PROTEIN J-RELATED"/>
    <property type="match status" value="1"/>
</dbReference>
<dbReference type="AlphaFoldDB" id="A0A0D8Q066"/>
<comment type="caution">
    <text evidence="11">The sequence shown here is derived from an EMBL/GenBank/DDBJ whole genome shotgun (WGS) entry which is preliminary data.</text>
</comment>
<dbReference type="SUPFAM" id="SSF54523">
    <property type="entry name" value="Pili subunits"/>
    <property type="match status" value="1"/>
</dbReference>
<dbReference type="Proteomes" id="UP000241954">
    <property type="component" value="Unassembled WGS sequence"/>
</dbReference>
<dbReference type="GeneID" id="93549785"/>
<dbReference type="GeneID" id="69965952"/>
<evidence type="ECO:0000256" key="6">
    <source>
        <dbReference type="ARBA" id="ARBA00022519"/>
    </source>
</evidence>
<comment type="subcellular location">
    <subcellularLocation>
        <location evidence="1">Cell inner membrane</location>
        <topology evidence="1">Single-pass membrane protein</topology>
    </subcellularLocation>
</comment>
<keyword evidence="4" id="KW-1003">Cell membrane</keyword>
<dbReference type="Gene3D" id="3.10.610.10">
    <property type="entry name" value="GSPII I/J protein-like"/>
    <property type="match status" value="1"/>
</dbReference>
<organism evidence="11 14">
    <name type="scientific">Photobacterium iliopiscarium</name>
    <dbReference type="NCBI Taxonomy" id="56192"/>
    <lineage>
        <taxon>Bacteria</taxon>
        <taxon>Pseudomonadati</taxon>
        <taxon>Pseudomonadota</taxon>
        <taxon>Gammaproteobacteria</taxon>
        <taxon>Vibrionales</taxon>
        <taxon>Vibrionaceae</taxon>
        <taxon>Photobacterium</taxon>
    </lineage>
</organism>
<dbReference type="RefSeq" id="WP_045036824.1">
    <property type="nucleotide sequence ID" value="NZ_CAMQYU010000090.1"/>
</dbReference>
<comment type="similarity">
    <text evidence="2">Belongs to the GSP J family.</text>
</comment>
<dbReference type="Proteomes" id="UP000241190">
    <property type="component" value="Unassembled WGS sequence"/>
</dbReference>
<evidence type="ECO:0000313" key="11">
    <source>
        <dbReference type="EMBL" id="PSV89049.1"/>
    </source>
</evidence>
<dbReference type="Pfam" id="PF11612">
    <property type="entry name" value="T2SSJ"/>
    <property type="match status" value="1"/>
</dbReference>
<keyword evidence="8 10" id="KW-1133">Transmembrane helix</keyword>
<dbReference type="InterPro" id="IPR051621">
    <property type="entry name" value="T2SS_protein_J"/>
</dbReference>
<dbReference type="GO" id="GO:0005886">
    <property type="term" value="C:plasma membrane"/>
    <property type="evidence" value="ECO:0007669"/>
    <property type="project" value="UniProtKB-SubCell"/>
</dbReference>
<evidence type="ECO:0000256" key="2">
    <source>
        <dbReference type="ARBA" id="ARBA00011084"/>
    </source>
</evidence>
<dbReference type="GO" id="GO:0015628">
    <property type="term" value="P:protein secretion by the type II secretion system"/>
    <property type="evidence" value="ECO:0007669"/>
    <property type="project" value="InterPro"/>
</dbReference>
<keyword evidence="13" id="KW-1185">Reference proteome</keyword>
<dbReference type="EMBL" id="PYLW01000036">
    <property type="protein sequence ID" value="PSV89049.1"/>
    <property type="molecule type" value="Genomic_DNA"/>
</dbReference>
<dbReference type="NCBIfam" id="TIGR01711">
    <property type="entry name" value="gspJ"/>
    <property type="match status" value="1"/>
</dbReference>
<dbReference type="InterPro" id="IPR010055">
    <property type="entry name" value="T2SS_protein-GspJ"/>
</dbReference>
<evidence type="ECO:0000256" key="10">
    <source>
        <dbReference type="SAM" id="Phobius"/>
    </source>
</evidence>
<gene>
    <name evidence="11" type="primary">gspJ</name>
    <name evidence="11" type="ORF">C9I88_19295</name>
    <name evidence="12" type="ORF">C9J52_10605</name>
</gene>
<feature type="transmembrane region" description="Helical" evidence="10">
    <location>
        <begin position="12"/>
        <end position="31"/>
    </location>
</feature>
<keyword evidence="5" id="KW-0488">Methylation</keyword>
<keyword evidence="7 10" id="KW-0812">Transmembrane</keyword>
<evidence type="ECO:0000313" key="14">
    <source>
        <dbReference type="Proteomes" id="UP000241954"/>
    </source>
</evidence>
<dbReference type="PANTHER" id="PTHR39583:SF2">
    <property type="entry name" value="TYPE II SECRETION SYSTEM PROTEIN J"/>
    <property type="match status" value="1"/>
</dbReference>
<accession>A0A0D8Q066</accession>